<dbReference type="InterPro" id="IPR004662">
    <property type="entry name" value="AcgluKinase_fam"/>
</dbReference>
<accession>A0A285FKY1</accession>
<dbReference type="FunFam" id="3.40.1160.10:FF:000004">
    <property type="entry name" value="Acetylglutamate kinase"/>
    <property type="match status" value="1"/>
</dbReference>
<dbReference type="InterPro" id="IPR001048">
    <property type="entry name" value="Asp/Glu/Uridylate_kinase"/>
</dbReference>
<evidence type="ECO:0000256" key="8">
    <source>
        <dbReference type="ARBA" id="ARBA00048141"/>
    </source>
</evidence>
<evidence type="ECO:0000256" key="3">
    <source>
        <dbReference type="ARBA" id="ARBA00022605"/>
    </source>
</evidence>
<evidence type="ECO:0000256" key="9">
    <source>
        <dbReference type="HAMAP-Rule" id="MF_00082"/>
    </source>
</evidence>
<feature type="binding site" evidence="9">
    <location>
        <position position="182"/>
    </location>
    <ligand>
        <name>substrate</name>
    </ligand>
</feature>
<sequence>MEELIKKADILIESLPYMKEYSNKTVVIKYGGNAMVNQDLMVSVLEDITLLKYVGVNPVIVHGGGPVISENLKKLNLQSDFYQGLRVTNKEIMEVVEQALLGKVNSQIVSLANLAGNKAVGLSGKDNNLIQAKKYELEDGFDLGHVGEIKKINPEILITMIDNGYLPIVAPVGVDEAGMSYNINADLVAGELAASLGAEKLILLTNVEGILDNPEDKNSLISRLKVAEAQEMIEDGKIVGGMIPKVGSCIKALNQGVKRTHILDGRIPHALLLEIFTESGIGTMID</sequence>
<dbReference type="NCBIfam" id="TIGR00761">
    <property type="entry name" value="argB"/>
    <property type="match status" value="1"/>
</dbReference>
<keyword evidence="12" id="KW-1185">Reference proteome</keyword>
<dbReference type="PRINTS" id="PR00474">
    <property type="entry name" value="GLU5KINASE"/>
</dbReference>
<feature type="site" description="Transition state stabilizer" evidence="9">
    <location>
        <position position="245"/>
    </location>
</feature>
<keyword evidence="6 9" id="KW-0418">Kinase</keyword>
<feature type="domain" description="Aspartate/glutamate/uridylate kinase" evidence="10">
    <location>
        <begin position="24"/>
        <end position="264"/>
    </location>
</feature>
<evidence type="ECO:0000256" key="6">
    <source>
        <dbReference type="ARBA" id="ARBA00022777"/>
    </source>
</evidence>
<feature type="binding site" evidence="9">
    <location>
        <position position="86"/>
    </location>
    <ligand>
        <name>substrate</name>
    </ligand>
</feature>
<name>A0A285FKY1_9FIRM</name>
<dbReference type="CDD" id="cd04250">
    <property type="entry name" value="AAK_NAGK-C"/>
    <property type="match status" value="1"/>
</dbReference>
<dbReference type="Pfam" id="PF00696">
    <property type="entry name" value="AA_kinase"/>
    <property type="match status" value="1"/>
</dbReference>
<evidence type="ECO:0000256" key="1">
    <source>
        <dbReference type="ARBA" id="ARBA00004828"/>
    </source>
</evidence>
<dbReference type="HAMAP" id="MF_00082">
    <property type="entry name" value="ArgB"/>
    <property type="match status" value="1"/>
</dbReference>
<dbReference type="InterPro" id="IPR041727">
    <property type="entry name" value="NAGK-C"/>
</dbReference>
<comment type="similarity">
    <text evidence="9">Belongs to the acetylglutamate kinase family. ArgB subfamily.</text>
</comment>
<comment type="pathway">
    <text evidence="1 9">Amino-acid biosynthesis; L-arginine biosynthesis; N(2)-acetyl-L-ornithine from L-glutamate: step 2/4.</text>
</comment>
<keyword evidence="9" id="KW-0963">Cytoplasm</keyword>
<keyword evidence="5 9" id="KW-0547">Nucleotide-binding</keyword>
<keyword evidence="3 9" id="KW-0028">Amino-acid biosynthesis</keyword>
<evidence type="ECO:0000259" key="10">
    <source>
        <dbReference type="Pfam" id="PF00696"/>
    </source>
</evidence>
<protein>
    <recommendedName>
        <fullName evidence="9">Acetylglutamate kinase</fullName>
        <ecNumber evidence="9">2.7.2.8</ecNumber>
    </recommendedName>
    <alternativeName>
        <fullName evidence="9">N-acetyl-L-glutamate 5-phosphotransferase</fullName>
    </alternativeName>
    <alternativeName>
        <fullName evidence="9">NAG kinase</fullName>
        <shortName evidence="9">NAGK</shortName>
    </alternativeName>
</protein>
<dbReference type="PANTHER" id="PTHR23342:SF0">
    <property type="entry name" value="N-ACETYLGLUTAMATE SYNTHASE, MITOCHONDRIAL"/>
    <property type="match status" value="1"/>
</dbReference>
<dbReference type="GO" id="GO:0003991">
    <property type="term" value="F:acetylglutamate kinase activity"/>
    <property type="evidence" value="ECO:0007669"/>
    <property type="project" value="UniProtKB-UniRule"/>
</dbReference>
<keyword evidence="4 9" id="KW-0808">Transferase</keyword>
<dbReference type="STRING" id="1413210.U472_06885"/>
<evidence type="ECO:0000256" key="7">
    <source>
        <dbReference type="ARBA" id="ARBA00022840"/>
    </source>
</evidence>
<dbReference type="InterPro" id="IPR001057">
    <property type="entry name" value="Glu/AcGlu_kinase"/>
</dbReference>
<keyword evidence="2 9" id="KW-0055">Arginine biosynthesis</keyword>
<evidence type="ECO:0000313" key="11">
    <source>
        <dbReference type="EMBL" id="SNY10891.1"/>
    </source>
</evidence>
<comment type="subcellular location">
    <subcellularLocation>
        <location evidence="9">Cytoplasm</location>
    </subcellularLocation>
</comment>
<dbReference type="PIRSF" id="PIRSF000728">
    <property type="entry name" value="NAGK"/>
    <property type="match status" value="1"/>
</dbReference>
<feature type="binding site" evidence="9">
    <location>
        <begin position="64"/>
        <end position="65"/>
    </location>
    <ligand>
        <name>substrate</name>
    </ligand>
</feature>
<dbReference type="GO" id="GO:0005524">
    <property type="term" value="F:ATP binding"/>
    <property type="evidence" value="ECO:0007669"/>
    <property type="project" value="UniProtKB-UniRule"/>
</dbReference>
<comment type="function">
    <text evidence="9">Catalyzes the ATP-dependent phosphorylation of N-acetyl-L-glutamate.</text>
</comment>
<dbReference type="GO" id="GO:0042450">
    <property type="term" value="P:L-arginine biosynthetic process via ornithine"/>
    <property type="evidence" value="ECO:0007669"/>
    <property type="project" value="UniProtKB-UniRule"/>
</dbReference>
<dbReference type="AlphaFoldDB" id="A0A285FKY1"/>
<evidence type="ECO:0000256" key="4">
    <source>
        <dbReference type="ARBA" id="ARBA00022679"/>
    </source>
</evidence>
<dbReference type="SUPFAM" id="SSF53633">
    <property type="entry name" value="Carbamate kinase-like"/>
    <property type="match status" value="1"/>
</dbReference>
<dbReference type="EC" id="2.7.2.8" evidence="9"/>
<dbReference type="EMBL" id="OBDZ01000002">
    <property type="protein sequence ID" value="SNY10891.1"/>
    <property type="molecule type" value="Genomic_DNA"/>
</dbReference>
<dbReference type="InterPro" id="IPR036393">
    <property type="entry name" value="AceGlu_kinase-like_sf"/>
</dbReference>
<gene>
    <name evidence="9" type="primary">argB</name>
    <name evidence="11" type="ORF">SAMN06265827_10283</name>
</gene>
<evidence type="ECO:0000256" key="5">
    <source>
        <dbReference type="ARBA" id="ARBA00022741"/>
    </source>
</evidence>
<evidence type="ECO:0000313" key="12">
    <source>
        <dbReference type="Proteomes" id="UP000219573"/>
    </source>
</evidence>
<dbReference type="Proteomes" id="UP000219573">
    <property type="component" value="Unassembled WGS sequence"/>
</dbReference>
<keyword evidence="7 9" id="KW-0067">ATP-binding</keyword>
<dbReference type="Gene3D" id="3.40.1160.10">
    <property type="entry name" value="Acetylglutamate kinase-like"/>
    <property type="match status" value="1"/>
</dbReference>
<dbReference type="UniPathway" id="UPA00068">
    <property type="reaction ID" value="UER00107"/>
</dbReference>
<dbReference type="RefSeq" id="WP_216358735.1">
    <property type="nucleotide sequence ID" value="NZ_OBDZ01000002.1"/>
</dbReference>
<reference evidence="12" key="1">
    <citation type="submission" date="2017-09" db="EMBL/GenBank/DDBJ databases">
        <authorList>
            <person name="Varghese N."/>
            <person name="Submissions S."/>
        </authorList>
    </citation>
    <scope>NUCLEOTIDE SEQUENCE [LARGE SCALE GENOMIC DNA]</scope>
    <source>
        <strain evidence="12">MSL47</strain>
    </source>
</reference>
<comment type="catalytic activity">
    <reaction evidence="8 9">
        <text>N-acetyl-L-glutamate + ATP = N-acetyl-L-glutamyl 5-phosphate + ADP</text>
        <dbReference type="Rhea" id="RHEA:14629"/>
        <dbReference type="ChEBI" id="CHEBI:30616"/>
        <dbReference type="ChEBI" id="CHEBI:44337"/>
        <dbReference type="ChEBI" id="CHEBI:57936"/>
        <dbReference type="ChEBI" id="CHEBI:456216"/>
        <dbReference type="EC" id="2.7.2.8"/>
    </reaction>
</comment>
<dbReference type="GO" id="GO:0005737">
    <property type="term" value="C:cytoplasm"/>
    <property type="evidence" value="ECO:0007669"/>
    <property type="project" value="UniProtKB-SubCell"/>
</dbReference>
<dbReference type="PANTHER" id="PTHR23342">
    <property type="entry name" value="N-ACETYLGLUTAMATE SYNTHASE"/>
    <property type="match status" value="1"/>
</dbReference>
<organism evidence="11 12">
    <name type="scientific">Orenia metallireducens</name>
    <dbReference type="NCBI Taxonomy" id="1413210"/>
    <lineage>
        <taxon>Bacteria</taxon>
        <taxon>Bacillati</taxon>
        <taxon>Bacillota</taxon>
        <taxon>Clostridia</taxon>
        <taxon>Halanaerobiales</taxon>
        <taxon>Halobacteroidaceae</taxon>
        <taxon>Orenia</taxon>
    </lineage>
</organism>
<feature type="site" description="Transition state stabilizer" evidence="9">
    <location>
        <position position="29"/>
    </location>
</feature>
<evidence type="ECO:0000256" key="2">
    <source>
        <dbReference type="ARBA" id="ARBA00022571"/>
    </source>
</evidence>
<dbReference type="InterPro" id="IPR037528">
    <property type="entry name" value="ArgB"/>
</dbReference>
<proteinExistence type="inferred from homology"/>